<evidence type="ECO:0000259" key="1">
    <source>
        <dbReference type="Pfam" id="PF00149"/>
    </source>
</evidence>
<proteinExistence type="predicted"/>
<dbReference type="Proteomes" id="UP000729733">
    <property type="component" value="Unassembled WGS sequence"/>
</dbReference>
<gene>
    <name evidence="2" type="ORF">I4641_10850</name>
</gene>
<reference evidence="2" key="1">
    <citation type="journal article" date="2021" name="Antonie Van Leeuwenhoek">
        <title>Draft genome and description of Waterburya agarophytonicola gen. nov. sp. nov. (Pleurocapsales, Cyanobacteria): a seaweed symbiont.</title>
        <authorList>
            <person name="Bonthond G."/>
            <person name="Shalygin S."/>
            <person name="Bayer T."/>
            <person name="Weinberger F."/>
        </authorList>
    </citation>
    <scope>NUCLEOTIDE SEQUENCE</scope>
    <source>
        <strain evidence="2">KI4</strain>
    </source>
</reference>
<comment type="caution">
    <text evidence="2">The sequence shown here is derived from an EMBL/GenBank/DDBJ whole genome shotgun (WGS) entry which is preliminary data.</text>
</comment>
<dbReference type="NCBIfam" id="TIGR04168">
    <property type="entry name" value="TIGR04168 family protein"/>
    <property type="match status" value="1"/>
</dbReference>
<dbReference type="InterPro" id="IPR029052">
    <property type="entry name" value="Metallo-depent_PP-like"/>
</dbReference>
<dbReference type="EMBL" id="JADWDC010000023">
    <property type="protein sequence ID" value="MCC0177475.1"/>
    <property type="molecule type" value="Genomic_DNA"/>
</dbReference>
<protein>
    <submittedName>
        <fullName evidence="2">TIGR04168 family protein</fullName>
    </submittedName>
</protein>
<evidence type="ECO:0000313" key="3">
    <source>
        <dbReference type="Proteomes" id="UP000729733"/>
    </source>
</evidence>
<evidence type="ECO:0000313" key="2">
    <source>
        <dbReference type="EMBL" id="MCC0177475.1"/>
    </source>
</evidence>
<dbReference type="SUPFAM" id="SSF56300">
    <property type="entry name" value="Metallo-dependent phosphatases"/>
    <property type="match status" value="1"/>
</dbReference>
<name>A0A964FF78_9CYAN</name>
<organism evidence="2 3">
    <name type="scientific">Waterburya agarophytonicola KI4</name>
    <dbReference type="NCBI Taxonomy" id="2874699"/>
    <lineage>
        <taxon>Bacteria</taxon>
        <taxon>Bacillati</taxon>
        <taxon>Cyanobacteriota</taxon>
        <taxon>Cyanophyceae</taxon>
        <taxon>Pleurocapsales</taxon>
        <taxon>Hyellaceae</taxon>
        <taxon>Waterburya</taxon>
        <taxon>Waterburya agarophytonicola</taxon>
    </lineage>
</organism>
<dbReference type="CDD" id="cd07397">
    <property type="entry name" value="MPP_NostocDevT-like"/>
    <property type="match status" value="1"/>
</dbReference>
<dbReference type="InterPro" id="IPR004843">
    <property type="entry name" value="Calcineurin-like_PHP"/>
</dbReference>
<dbReference type="PANTHER" id="PTHR35769:SF2">
    <property type="entry name" value="CALCINEURIN-LIKE METALLO-PHOSPHOESTERASE SUPERFAMILY PROTEIN"/>
    <property type="match status" value="1"/>
</dbReference>
<dbReference type="Gene3D" id="3.60.21.10">
    <property type="match status" value="1"/>
</dbReference>
<feature type="domain" description="Calcineurin-like phosphoesterase" evidence="1">
    <location>
        <begin position="9"/>
        <end position="223"/>
    </location>
</feature>
<dbReference type="InterPro" id="IPR027629">
    <property type="entry name" value="DevT-like"/>
</dbReference>
<sequence length="298" mass="33173">MSPKKSQITIAVVGDVHNQWDERDELTLQHLGIDLVLFVGDFGNEAVEVVRKIAAVKTPKAAIAGNHDAWYSASSWGRQKAPYDQSTEDRVQQQLDLLGDAHVGFSQLDFADYELSVVGSRPFSWGGSTWRNSQFYRDRYNVKSFAQSAEQIVTMAQNCSFEDIIIIGHNGPHGLGSKTESICGRDWKPDGGDYGDPDLTQAIADIRNIGKSIPLVTFGHMHHALKHPSGKRRTIVEFKDDTVYLNAACVPRVIKGDGNIKRNFSLVSFEGGVVREISLVWVNSDFTIESEEILYCEQ</sequence>
<keyword evidence="3" id="KW-1185">Reference proteome</keyword>
<dbReference type="AlphaFoldDB" id="A0A964FF78"/>
<dbReference type="GO" id="GO:0016787">
    <property type="term" value="F:hydrolase activity"/>
    <property type="evidence" value="ECO:0007669"/>
    <property type="project" value="InterPro"/>
</dbReference>
<dbReference type="Pfam" id="PF00149">
    <property type="entry name" value="Metallophos"/>
    <property type="match status" value="1"/>
</dbReference>
<dbReference type="RefSeq" id="WP_229640540.1">
    <property type="nucleotide sequence ID" value="NZ_JADWDC010000023.1"/>
</dbReference>
<accession>A0A964FF78</accession>
<dbReference type="PANTHER" id="PTHR35769">
    <property type="entry name" value="CALCINEURIN-LIKE METALLO-PHOSPHOESTERASE SUPERFAMILY PROTEIN"/>
    <property type="match status" value="1"/>
</dbReference>